<reference evidence="1 2" key="1">
    <citation type="journal article" date="2012" name="Genome Biol.">
        <title>Sequencing three crocodilian genomes to illuminate the evolution of archosaurs and amniotes.</title>
        <authorList>
            <person name="St John J.A."/>
            <person name="Braun E.L."/>
            <person name="Isberg S.R."/>
            <person name="Miles L.G."/>
            <person name="Chong A.Y."/>
            <person name="Gongora J."/>
            <person name="Dalzell P."/>
            <person name="Moran C."/>
            <person name="Bed'hom B."/>
            <person name="Abzhanov A."/>
            <person name="Burgess S.C."/>
            <person name="Cooksey A.M."/>
            <person name="Castoe T.A."/>
            <person name="Crawford N.G."/>
            <person name="Densmore L.D."/>
            <person name="Drew J.C."/>
            <person name="Edwards S.V."/>
            <person name="Faircloth B.C."/>
            <person name="Fujita M.K."/>
            <person name="Greenwold M.J."/>
            <person name="Hoffmann F.G."/>
            <person name="Howard J.M."/>
            <person name="Iguchi T."/>
            <person name="Janes D.E."/>
            <person name="Khan S.Y."/>
            <person name="Kohno S."/>
            <person name="de Koning A.J."/>
            <person name="Lance S.L."/>
            <person name="McCarthy F.M."/>
            <person name="McCormack J.E."/>
            <person name="Merchant M.E."/>
            <person name="Peterson D.G."/>
            <person name="Pollock D.D."/>
            <person name="Pourmand N."/>
            <person name="Raney B.J."/>
            <person name="Roessler K.A."/>
            <person name="Sanford J.R."/>
            <person name="Sawyer R.H."/>
            <person name="Schmidt C.J."/>
            <person name="Triplett E.W."/>
            <person name="Tuberville T.D."/>
            <person name="Venegas-Anaya M."/>
            <person name="Howard J.T."/>
            <person name="Jarvis E.D."/>
            <person name="Guillette L.J.Jr."/>
            <person name="Glenn T.C."/>
            <person name="Green R.E."/>
            <person name="Ray D.A."/>
        </authorList>
    </citation>
    <scope>NUCLEOTIDE SEQUENCE [LARGE SCALE GENOMIC DNA]</scope>
    <source>
        <strain evidence="1">KSC_2009_1</strain>
    </source>
</reference>
<sequence>MEGSPKLLSLLPKKKRGINSFFSLVGPGTGTIVKRWDHGSGRRRAGLGSRETHGFCCGTVVIYGNVS</sequence>
<keyword evidence="2" id="KW-1185">Reference proteome</keyword>
<accession>A0A151MUV4</accession>
<evidence type="ECO:0000313" key="2">
    <source>
        <dbReference type="Proteomes" id="UP000050525"/>
    </source>
</evidence>
<dbReference type="EMBL" id="AKHW03004924">
    <property type="protein sequence ID" value="KYO28331.1"/>
    <property type="molecule type" value="Genomic_DNA"/>
</dbReference>
<proteinExistence type="predicted"/>
<comment type="caution">
    <text evidence="1">The sequence shown here is derived from an EMBL/GenBank/DDBJ whole genome shotgun (WGS) entry which is preliminary data.</text>
</comment>
<evidence type="ECO:0000313" key="1">
    <source>
        <dbReference type="EMBL" id="KYO28331.1"/>
    </source>
</evidence>
<protein>
    <submittedName>
        <fullName evidence="1">Uncharacterized protein</fullName>
    </submittedName>
</protein>
<dbReference type="AlphaFoldDB" id="A0A151MUV4"/>
<dbReference type="Proteomes" id="UP000050525">
    <property type="component" value="Unassembled WGS sequence"/>
</dbReference>
<organism evidence="1 2">
    <name type="scientific">Alligator mississippiensis</name>
    <name type="common">American alligator</name>
    <dbReference type="NCBI Taxonomy" id="8496"/>
    <lineage>
        <taxon>Eukaryota</taxon>
        <taxon>Metazoa</taxon>
        <taxon>Chordata</taxon>
        <taxon>Craniata</taxon>
        <taxon>Vertebrata</taxon>
        <taxon>Euteleostomi</taxon>
        <taxon>Archelosauria</taxon>
        <taxon>Archosauria</taxon>
        <taxon>Crocodylia</taxon>
        <taxon>Alligatoridae</taxon>
        <taxon>Alligatorinae</taxon>
        <taxon>Alligator</taxon>
    </lineage>
</organism>
<gene>
    <name evidence="1" type="ORF">Y1Q_0015941</name>
</gene>
<name>A0A151MUV4_ALLMI</name>